<dbReference type="EMBL" id="JELY01003548">
    <property type="protein sequence ID" value="KYF48054.1"/>
    <property type="molecule type" value="Genomic_DNA"/>
</dbReference>
<evidence type="ECO:0000313" key="3">
    <source>
        <dbReference type="EMBL" id="KYF48054.1"/>
    </source>
</evidence>
<comment type="caution">
    <text evidence="3">The sequence shown here is derived from an EMBL/GenBank/DDBJ whole genome shotgun (WGS) entry which is preliminary data.</text>
</comment>
<accession>A0A150P015</accession>
<organism evidence="3 4">
    <name type="scientific">Sorangium cellulosum</name>
    <name type="common">Polyangium cellulosum</name>
    <dbReference type="NCBI Taxonomy" id="56"/>
    <lineage>
        <taxon>Bacteria</taxon>
        <taxon>Pseudomonadati</taxon>
        <taxon>Myxococcota</taxon>
        <taxon>Polyangia</taxon>
        <taxon>Polyangiales</taxon>
        <taxon>Polyangiaceae</taxon>
        <taxon>Sorangium</taxon>
    </lineage>
</organism>
<keyword evidence="2" id="KW-0732">Signal</keyword>
<dbReference type="PROSITE" id="PS51257">
    <property type="entry name" value="PROKAR_LIPOPROTEIN"/>
    <property type="match status" value="1"/>
</dbReference>
<dbReference type="AlphaFoldDB" id="A0A150P015"/>
<dbReference type="Proteomes" id="UP000075420">
    <property type="component" value="Unassembled WGS sequence"/>
</dbReference>
<evidence type="ECO:0000256" key="1">
    <source>
        <dbReference type="SAM" id="MobiDB-lite"/>
    </source>
</evidence>
<protein>
    <recommendedName>
        <fullName evidence="5">Secreted protein</fullName>
    </recommendedName>
</protein>
<sequence length="156" mass="16450">MWFSSARAAAAVVLALGGLGLLTSACRGSEAEDPSSQQYNAYNQQPGYQQPGQYQQPGYQQPGYQQPGYQQPGQYQQPGYQQPGQYQQPGYQQPAQTPTVATATPGPLALPCTDDTPCGTHRCNTSAGKCAFPCVGNNDCKAGFSCMSSVCLPGGQ</sequence>
<proteinExistence type="predicted"/>
<reference evidence="3 4" key="1">
    <citation type="submission" date="2014-02" db="EMBL/GenBank/DDBJ databases">
        <title>The small core and large imbalanced accessory genome model reveals a collaborative survival strategy of Sorangium cellulosum strains in nature.</title>
        <authorList>
            <person name="Han K."/>
            <person name="Peng R."/>
            <person name="Blom J."/>
            <person name="Li Y.-Z."/>
        </authorList>
    </citation>
    <scope>NUCLEOTIDE SEQUENCE [LARGE SCALE GENOMIC DNA]</scope>
    <source>
        <strain evidence="3 4">So0157-25</strain>
    </source>
</reference>
<gene>
    <name evidence="3" type="ORF">BE08_29945</name>
</gene>
<evidence type="ECO:0000313" key="4">
    <source>
        <dbReference type="Proteomes" id="UP000075420"/>
    </source>
</evidence>
<feature type="chain" id="PRO_5007565426" description="Secreted protein" evidence="2">
    <location>
        <begin position="26"/>
        <end position="156"/>
    </location>
</feature>
<name>A0A150P015_SORCE</name>
<evidence type="ECO:0000256" key="2">
    <source>
        <dbReference type="SAM" id="SignalP"/>
    </source>
</evidence>
<evidence type="ECO:0008006" key="5">
    <source>
        <dbReference type="Google" id="ProtNLM"/>
    </source>
</evidence>
<feature type="signal peptide" evidence="2">
    <location>
        <begin position="1"/>
        <end position="25"/>
    </location>
</feature>
<feature type="region of interest" description="Disordered" evidence="1">
    <location>
        <begin position="28"/>
        <end position="100"/>
    </location>
</feature>
<feature type="compositionally biased region" description="Low complexity" evidence="1">
    <location>
        <begin position="37"/>
        <end position="100"/>
    </location>
</feature>